<sequence>MKSLWTSLLTAVTFAVSASADCSSLGSGASDSFPGTFQISAYDASTGTTTPLHLLVFMTVPETSFHVLSTASSPSIAWQGLAMSNGVIEAIPPEYYGAAGSIGAAYVNPEYPVPTAGPFPMWSNSFVQNELYCAIPNADGTAALALNGYESLFSLCTAYMSQTTPEAPVVLYNASASAYGDGYETYDGSSCKPITLLLEPQALS</sequence>
<dbReference type="EMBL" id="JH930468">
    <property type="protein sequence ID" value="EKM61517.1"/>
    <property type="molecule type" value="Genomic_DNA"/>
</dbReference>
<dbReference type="Proteomes" id="UP000008370">
    <property type="component" value="Unassembled WGS sequence"/>
</dbReference>
<name>K5XEL3_PHACS</name>
<reference evidence="2 3" key="1">
    <citation type="journal article" date="2012" name="BMC Genomics">
        <title>Comparative genomics of the white-rot fungi, Phanerochaete carnosa and P. chrysosporium, to elucidate the genetic basis of the distinct wood types they colonize.</title>
        <authorList>
            <person name="Suzuki H."/>
            <person name="MacDonald J."/>
            <person name="Syed K."/>
            <person name="Salamov A."/>
            <person name="Hori C."/>
            <person name="Aerts A."/>
            <person name="Henrissat B."/>
            <person name="Wiebenga A."/>
            <person name="vanKuyk P.A."/>
            <person name="Barry K."/>
            <person name="Lindquist E."/>
            <person name="LaButti K."/>
            <person name="Lapidus A."/>
            <person name="Lucas S."/>
            <person name="Coutinho P."/>
            <person name="Gong Y."/>
            <person name="Samejima M."/>
            <person name="Mahadevan R."/>
            <person name="Abou-Zaid M."/>
            <person name="de Vries R.P."/>
            <person name="Igarashi K."/>
            <person name="Yadav J.S."/>
            <person name="Grigoriev I.V."/>
            <person name="Master E.R."/>
        </authorList>
    </citation>
    <scope>NUCLEOTIDE SEQUENCE [LARGE SCALE GENOMIC DNA]</scope>
    <source>
        <strain evidence="2 3">HHB-10118-sp</strain>
    </source>
</reference>
<dbReference type="HOGENOM" id="CLU_1343680_0_0_1"/>
<dbReference type="InParanoid" id="K5XEL3"/>
<dbReference type="GeneID" id="18908327"/>
<dbReference type="KEGG" id="pco:PHACADRAFT_135249"/>
<gene>
    <name evidence="2" type="ORF">PHACADRAFT_135249</name>
</gene>
<dbReference type="AlphaFoldDB" id="K5XEL3"/>
<keyword evidence="1" id="KW-0732">Signal</keyword>
<protein>
    <recommendedName>
        <fullName evidence="4">Cellobiose dehydrogenase cytochrome domain-containing protein</fullName>
    </recommendedName>
</protein>
<keyword evidence="3" id="KW-1185">Reference proteome</keyword>
<evidence type="ECO:0000313" key="2">
    <source>
        <dbReference type="EMBL" id="EKM61517.1"/>
    </source>
</evidence>
<dbReference type="OrthoDB" id="2798876at2759"/>
<accession>K5XEL3</accession>
<evidence type="ECO:0000256" key="1">
    <source>
        <dbReference type="SAM" id="SignalP"/>
    </source>
</evidence>
<proteinExistence type="predicted"/>
<feature type="signal peptide" evidence="1">
    <location>
        <begin position="1"/>
        <end position="20"/>
    </location>
</feature>
<feature type="chain" id="PRO_5003891309" description="Cellobiose dehydrogenase cytochrome domain-containing protein" evidence="1">
    <location>
        <begin position="21"/>
        <end position="204"/>
    </location>
</feature>
<organism evidence="2 3">
    <name type="scientific">Phanerochaete carnosa (strain HHB-10118-sp)</name>
    <name type="common">White-rot fungus</name>
    <name type="synonym">Peniophora carnosa</name>
    <dbReference type="NCBI Taxonomy" id="650164"/>
    <lineage>
        <taxon>Eukaryota</taxon>
        <taxon>Fungi</taxon>
        <taxon>Dikarya</taxon>
        <taxon>Basidiomycota</taxon>
        <taxon>Agaricomycotina</taxon>
        <taxon>Agaricomycetes</taxon>
        <taxon>Polyporales</taxon>
        <taxon>Phanerochaetaceae</taxon>
        <taxon>Phanerochaete</taxon>
    </lineage>
</organism>
<evidence type="ECO:0000313" key="3">
    <source>
        <dbReference type="Proteomes" id="UP000008370"/>
    </source>
</evidence>
<evidence type="ECO:0008006" key="4">
    <source>
        <dbReference type="Google" id="ProtNLM"/>
    </source>
</evidence>
<dbReference type="RefSeq" id="XP_007390927.1">
    <property type="nucleotide sequence ID" value="XM_007390865.1"/>
</dbReference>